<comment type="subcellular location">
    <subcellularLocation>
        <location evidence="1">Nucleus</location>
        <location evidence="1">Nucleolus</location>
    </subcellularLocation>
</comment>
<dbReference type="SUPFAM" id="SSF54791">
    <property type="entry name" value="Eukaryotic type KH-domain (KH-domain type I)"/>
    <property type="match status" value="1"/>
</dbReference>
<dbReference type="Pfam" id="PF17903">
    <property type="entry name" value="KH_KRR1_1st"/>
    <property type="match status" value="1"/>
</dbReference>
<dbReference type="GO" id="GO:0006364">
    <property type="term" value="P:rRNA processing"/>
    <property type="evidence" value="ECO:0007669"/>
    <property type="project" value="UniProtKB-KW"/>
</dbReference>
<feature type="domain" description="KRR1 small subunit processome component second KH" evidence="10">
    <location>
        <begin position="137"/>
        <end position="207"/>
    </location>
</feature>
<dbReference type="GO" id="GO:0005730">
    <property type="term" value="C:nucleolus"/>
    <property type="evidence" value="ECO:0000318"/>
    <property type="project" value="GO_Central"/>
</dbReference>
<evidence type="ECO:0000259" key="9">
    <source>
        <dbReference type="Pfam" id="PF17903"/>
    </source>
</evidence>
<evidence type="ECO:0000256" key="5">
    <source>
        <dbReference type="ARBA" id="ARBA00022884"/>
    </source>
</evidence>
<evidence type="ECO:0000256" key="3">
    <source>
        <dbReference type="ARBA" id="ARBA00022517"/>
    </source>
</evidence>
<evidence type="ECO:0000256" key="4">
    <source>
        <dbReference type="ARBA" id="ARBA00022552"/>
    </source>
</evidence>
<evidence type="ECO:0000256" key="1">
    <source>
        <dbReference type="ARBA" id="ARBA00004604"/>
    </source>
</evidence>
<evidence type="ECO:0000256" key="8">
    <source>
        <dbReference type="ARBA" id="ARBA00032993"/>
    </source>
</evidence>
<reference evidence="11 12" key="1">
    <citation type="journal article" date="2013" name="Nat. Genet.">
        <title>The high-quality draft genome of peach (Prunus persica) identifies unique patterns of genetic diversity, domestication and genome evolution.</title>
        <authorList>
            <consortium name="International Peach Genome Initiative"/>
            <person name="Verde I."/>
            <person name="Abbott A.G."/>
            <person name="Scalabrin S."/>
            <person name="Jung S."/>
            <person name="Shu S."/>
            <person name="Marroni F."/>
            <person name="Zhebentyayeva T."/>
            <person name="Dettori M.T."/>
            <person name="Grimwood J."/>
            <person name="Cattonaro F."/>
            <person name="Zuccolo A."/>
            <person name="Rossini L."/>
            <person name="Jenkins J."/>
            <person name="Vendramin E."/>
            <person name="Meisel L.A."/>
            <person name="Decroocq V."/>
            <person name="Sosinski B."/>
            <person name="Prochnik S."/>
            <person name="Mitros T."/>
            <person name="Policriti A."/>
            <person name="Cipriani G."/>
            <person name="Dondini L."/>
            <person name="Ficklin S."/>
            <person name="Goodstein D.M."/>
            <person name="Xuan P."/>
            <person name="Del Fabbro C."/>
            <person name="Aramini V."/>
            <person name="Copetti D."/>
            <person name="Gonzalez S."/>
            <person name="Horner D.S."/>
            <person name="Falchi R."/>
            <person name="Lucas S."/>
            <person name="Mica E."/>
            <person name="Maldonado J."/>
            <person name="Lazzari B."/>
            <person name="Bielenberg D."/>
            <person name="Pirona R."/>
            <person name="Miculan M."/>
            <person name="Barakat A."/>
            <person name="Testolin R."/>
            <person name="Stella A."/>
            <person name="Tartarini S."/>
            <person name="Tonutti P."/>
            <person name="Arus P."/>
            <person name="Orellana A."/>
            <person name="Wells C."/>
            <person name="Main D."/>
            <person name="Vizzotto G."/>
            <person name="Silva H."/>
            <person name="Salamini F."/>
            <person name="Schmutz J."/>
            <person name="Morgante M."/>
            <person name="Rokhsar D.S."/>
        </authorList>
    </citation>
    <scope>NUCLEOTIDE SEQUENCE [LARGE SCALE GENOMIC DNA]</scope>
    <source>
        <strain evidence="12">cv. Nemared</strain>
    </source>
</reference>
<dbReference type="Gramene" id="ONI22379">
    <property type="protein sequence ID" value="ONI22379"/>
    <property type="gene ID" value="PRUPE_2G125300"/>
</dbReference>
<name>A0A251QEZ7_PRUPE</name>
<dbReference type="InterPro" id="IPR041174">
    <property type="entry name" value="KRR1-like_KH1"/>
</dbReference>
<sequence>MSNHVNGAEDPIVHRMVIDKSTPASDEDSPVDYSILRMPFLRRMTTDLQEAWPVLQSALEEYDISCALDVDRYFITFTTTRTKDPYAILKSRYLLRLLSAAVPALQAVKVLNGIPCHLIYTGYHIGGLCKKFGIKMDKYVSRKKILMTLPVQALEKLTGCDIYLRPSDDLVAVMGPVQGLELVRRIVEDCIVHNVPPAPRVKRLTIYAQTIKGVKALRL</sequence>
<evidence type="ECO:0000259" key="10">
    <source>
        <dbReference type="Pfam" id="PF21800"/>
    </source>
</evidence>
<keyword evidence="7" id="KW-0687">Ribonucleoprotein</keyword>
<keyword evidence="3" id="KW-0690">Ribosome biogenesis</keyword>
<dbReference type="Pfam" id="PF21800">
    <property type="entry name" value="KH_KRR1_2nd"/>
    <property type="match status" value="1"/>
</dbReference>
<evidence type="ECO:0000256" key="7">
    <source>
        <dbReference type="ARBA" id="ARBA00023274"/>
    </source>
</evidence>
<dbReference type="InterPro" id="IPR048548">
    <property type="entry name" value="KRR1-like_KH2"/>
</dbReference>
<gene>
    <name evidence="11" type="ORF">PRUPE_2G125300</name>
</gene>
<evidence type="ECO:0000313" key="12">
    <source>
        <dbReference type="Proteomes" id="UP000006882"/>
    </source>
</evidence>
<evidence type="ECO:0000256" key="2">
    <source>
        <dbReference type="ARBA" id="ARBA00009344"/>
    </source>
</evidence>
<accession>A0A251QEZ7</accession>
<keyword evidence="6" id="KW-0539">Nucleus</keyword>
<dbReference type="Gene3D" id="3.30.1370.10">
    <property type="entry name" value="K Homology domain, type 1"/>
    <property type="match status" value="2"/>
</dbReference>
<feature type="domain" description="KRR1 small subunit processome component first KH" evidence="9">
    <location>
        <begin position="47"/>
        <end position="112"/>
    </location>
</feature>
<keyword evidence="5" id="KW-0694">RNA-binding</keyword>
<keyword evidence="12" id="KW-1185">Reference proteome</keyword>
<dbReference type="PANTHER" id="PTHR12581">
    <property type="entry name" value="HIV-1 REV BINDING PROTEIN 2, 3"/>
    <property type="match status" value="1"/>
</dbReference>
<dbReference type="STRING" id="3760.A0A251QEZ7"/>
<dbReference type="AlphaFoldDB" id="A0A251QEZ7"/>
<keyword evidence="4" id="KW-0698">rRNA processing</keyword>
<dbReference type="EMBL" id="CM007652">
    <property type="protein sequence ID" value="ONI22379.1"/>
    <property type="molecule type" value="Genomic_DNA"/>
</dbReference>
<dbReference type="Proteomes" id="UP000006882">
    <property type="component" value="Chromosome G2"/>
</dbReference>
<evidence type="ECO:0000256" key="6">
    <source>
        <dbReference type="ARBA" id="ARBA00023242"/>
    </source>
</evidence>
<proteinExistence type="inferred from homology"/>
<dbReference type="PANTHER" id="PTHR12581:SF0">
    <property type="entry name" value="KRR1 SMALL SUBUNIT PROCESSOME COMPONENT HOMOLOG"/>
    <property type="match status" value="1"/>
</dbReference>
<evidence type="ECO:0000313" key="11">
    <source>
        <dbReference type="EMBL" id="ONI22379.1"/>
    </source>
</evidence>
<dbReference type="GO" id="GO:0003723">
    <property type="term" value="F:RNA binding"/>
    <property type="evidence" value="ECO:0007669"/>
    <property type="project" value="UniProtKB-KW"/>
</dbReference>
<dbReference type="InterPro" id="IPR024166">
    <property type="entry name" value="rRNA_assembly_KRR1"/>
</dbReference>
<organism evidence="11 12">
    <name type="scientific">Prunus persica</name>
    <name type="common">Peach</name>
    <name type="synonym">Amygdalus persica</name>
    <dbReference type="NCBI Taxonomy" id="3760"/>
    <lineage>
        <taxon>Eukaryota</taxon>
        <taxon>Viridiplantae</taxon>
        <taxon>Streptophyta</taxon>
        <taxon>Embryophyta</taxon>
        <taxon>Tracheophyta</taxon>
        <taxon>Spermatophyta</taxon>
        <taxon>Magnoliopsida</taxon>
        <taxon>eudicotyledons</taxon>
        <taxon>Gunneridae</taxon>
        <taxon>Pentapetalae</taxon>
        <taxon>rosids</taxon>
        <taxon>fabids</taxon>
        <taxon>Rosales</taxon>
        <taxon>Rosaceae</taxon>
        <taxon>Amygdaloideae</taxon>
        <taxon>Amygdaleae</taxon>
        <taxon>Prunus</taxon>
    </lineage>
</organism>
<comment type="similarity">
    <text evidence="2">Belongs to the KRR1 family.</text>
</comment>
<dbReference type="GO" id="GO:0032040">
    <property type="term" value="C:small-subunit processome"/>
    <property type="evidence" value="ECO:0000318"/>
    <property type="project" value="GO_Central"/>
</dbReference>
<protein>
    <recommendedName>
        <fullName evidence="8">KRR-R motif-containing protein 1</fullName>
    </recommendedName>
</protein>
<dbReference type="InterPro" id="IPR036612">
    <property type="entry name" value="KH_dom_type_1_sf"/>
</dbReference>